<evidence type="ECO:0000256" key="2">
    <source>
        <dbReference type="ARBA" id="ARBA00022737"/>
    </source>
</evidence>
<evidence type="ECO:0000313" key="5">
    <source>
        <dbReference type="Proteomes" id="UP000094285"/>
    </source>
</evidence>
<evidence type="ECO:0000256" key="3">
    <source>
        <dbReference type="SAM" id="MobiDB-lite"/>
    </source>
</evidence>
<dbReference type="GeneID" id="30984610"/>
<keyword evidence="5" id="KW-1185">Reference proteome</keyword>
<dbReference type="RefSeq" id="XP_020062316.1">
    <property type="nucleotide sequence ID" value="XM_020210474.1"/>
</dbReference>
<evidence type="ECO:0008006" key="6">
    <source>
        <dbReference type="Google" id="ProtNLM"/>
    </source>
</evidence>
<dbReference type="PANTHER" id="PTHR14107">
    <property type="entry name" value="WD REPEAT PROTEIN"/>
    <property type="match status" value="1"/>
</dbReference>
<dbReference type="Pfam" id="PF00400">
    <property type="entry name" value="WD40"/>
    <property type="match status" value="1"/>
</dbReference>
<proteinExistence type="predicted"/>
<dbReference type="OrthoDB" id="3367at2759"/>
<dbReference type="GO" id="GO:0032153">
    <property type="term" value="C:cell division site"/>
    <property type="evidence" value="ECO:0007669"/>
    <property type="project" value="TreeGrafter"/>
</dbReference>
<dbReference type="GO" id="GO:0051286">
    <property type="term" value="C:cell tip"/>
    <property type="evidence" value="ECO:0007669"/>
    <property type="project" value="TreeGrafter"/>
</dbReference>
<feature type="region of interest" description="Disordered" evidence="3">
    <location>
        <begin position="618"/>
        <end position="647"/>
    </location>
</feature>
<feature type="non-terminal residue" evidence="4">
    <location>
        <position position="1"/>
    </location>
</feature>
<dbReference type="GO" id="GO:0005634">
    <property type="term" value="C:nucleus"/>
    <property type="evidence" value="ECO:0007669"/>
    <property type="project" value="TreeGrafter"/>
</dbReference>
<protein>
    <recommendedName>
        <fullName evidence="6">WD40 repeat-like protein</fullName>
    </recommendedName>
</protein>
<dbReference type="Gene3D" id="2.130.10.10">
    <property type="entry name" value="YVTN repeat-like/Quinoprotein amine dehydrogenase"/>
    <property type="match status" value="1"/>
</dbReference>
<feature type="region of interest" description="Disordered" evidence="3">
    <location>
        <begin position="589"/>
        <end position="608"/>
    </location>
</feature>
<dbReference type="InterPro" id="IPR051362">
    <property type="entry name" value="WD_repeat_creC_regulators"/>
</dbReference>
<evidence type="ECO:0000313" key="4">
    <source>
        <dbReference type="EMBL" id="ODV77194.1"/>
    </source>
</evidence>
<feature type="compositionally biased region" description="Basic and acidic residues" evidence="3">
    <location>
        <begin position="722"/>
        <end position="744"/>
    </location>
</feature>
<dbReference type="STRING" id="984487.A0A1E4SCF3"/>
<reference evidence="5" key="1">
    <citation type="submission" date="2016-05" db="EMBL/GenBank/DDBJ databases">
        <title>Comparative genomics of biotechnologically important yeasts.</title>
        <authorList>
            <consortium name="DOE Joint Genome Institute"/>
            <person name="Riley R."/>
            <person name="Haridas S."/>
            <person name="Wolfe K.H."/>
            <person name="Lopes M.R."/>
            <person name="Hittinger C.T."/>
            <person name="Goker M."/>
            <person name="Salamov A."/>
            <person name="Wisecaver J."/>
            <person name="Long T.M."/>
            <person name="Aerts A.L."/>
            <person name="Barry K."/>
            <person name="Choi C."/>
            <person name="Clum A."/>
            <person name="Coughlan A.Y."/>
            <person name="Deshpande S."/>
            <person name="Douglass A.P."/>
            <person name="Hanson S.J."/>
            <person name="Klenk H.-P."/>
            <person name="Labutti K."/>
            <person name="Lapidus A."/>
            <person name="Lindquist E."/>
            <person name="Lipzen A."/>
            <person name="Meier-Kolthoff J.P."/>
            <person name="Ohm R.A."/>
            <person name="Otillar R.P."/>
            <person name="Pangilinan J."/>
            <person name="Peng Y."/>
            <person name="Rokas A."/>
            <person name="Rosa C.A."/>
            <person name="Scheuner C."/>
            <person name="Sibirny A.A."/>
            <person name="Slot J.C."/>
            <person name="Stielow J.B."/>
            <person name="Sun H."/>
            <person name="Kurtzman C.P."/>
            <person name="Blackwell M."/>
            <person name="Grigoriev I.V."/>
            <person name="Jeffries T.W."/>
        </authorList>
    </citation>
    <scope>NUCLEOTIDE SEQUENCE [LARGE SCALE GENOMIC DNA]</scope>
    <source>
        <strain evidence="5">NRRL Y-17324</strain>
    </source>
</reference>
<feature type="region of interest" description="Disordered" evidence="3">
    <location>
        <begin position="721"/>
        <end position="744"/>
    </location>
</feature>
<name>A0A1E4SCF3_9ASCO</name>
<dbReference type="SMART" id="SM00320">
    <property type="entry name" value="WD40"/>
    <property type="match status" value="3"/>
</dbReference>
<dbReference type="Proteomes" id="UP000094285">
    <property type="component" value="Unassembled WGS sequence"/>
</dbReference>
<evidence type="ECO:0000256" key="1">
    <source>
        <dbReference type="ARBA" id="ARBA00022574"/>
    </source>
</evidence>
<dbReference type="AlphaFoldDB" id="A0A1E4SCF3"/>
<dbReference type="InterPro" id="IPR001680">
    <property type="entry name" value="WD40_rpt"/>
</dbReference>
<sequence length="846" mass="94962">LAMTLITVSELPSANPFLNLVCPGFQFLDQNVHYVLKDRAECSVNWPITGTNTTAKLHNSYLNIARPPLSPHSNESNTYVSLPYHVTSLFRKIVDTKDKKLEGNMHIGANINALNHDPFKIINLNPGCMTEIIDINNHYGRSYEPEAHTRNPFNKLTNNFNKLLKLSASSLSHHSVPGEDFHSLVQLHEAKVPSSVFPGIIDKILLFNPETYTKELQSPSTAKLLISSHVNVLNVIAIGSDSNYKSTKEIVTSDPLIPYQDETGEASLSTKSIENSQPASESKKVVEEPLLRVQFRNNSVITAIKSFVWKEKDPIVILGLDSGEVVILNLSQLNYQVFDDLGLEKPAGQQLHDNTSIKSGHKVLTHPDYEFLIVAGYSNGEVLIIDPYAPHQSEQRSEEKFKKSGSVSSARYTKKVVGIDAHVTYFKKFDLSLFAKGQISPPSEDQIYYPYYLVGHFKISHKPVTAITSTILHKEDDPVNFHQTPLILAIACDDGFVRFIDFMFTYNCNYGDANNKTHRSILTDTISNYFNNGVTDIQFSPDLKFFCVVGQGDLIEVFKMTYYNVNGLLSKNSTSLSKAQSHTNMSILNGNITGRRSRSGTVNSVNSSNQATNNASLFLSPHSITPSNSMDISRNDQSSRAPGVSTKELNPPVIKSIKIVARLKSHTNTVRKVKFVKENLFGGGELETTNILVYKLISCGFDGKVIIWEFDYKALSKLKVPRPKEKQKDQEQKEKEPKEIRKSRLDGELVEQSSELVSSFYRSLYDIRFKRHYKSLTKNGKLKNVNFGTLFHPIIDDKLVPSIEIPLLSLDLSNLVHDGKIDGFHLDPMNFWCYGKNGDIFRYVIS</sequence>
<dbReference type="InterPro" id="IPR015943">
    <property type="entry name" value="WD40/YVTN_repeat-like_dom_sf"/>
</dbReference>
<dbReference type="SUPFAM" id="SSF50978">
    <property type="entry name" value="WD40 repeat-like"/>
    <property type="match status" value="1"/>
</dbReference>
<organism evidence="4 5">
    <name type="scientific">Suhomyces tanzawaensis NRRL Y-17324</name>
    <dbReference type="NCBI Taxonomy" id="984487"/>
    <lineage>
        <taxon>Eukaryota</taxon>
        <taxon>Fungi</taxon>
        <taxon>Dikarya</taxon>
        <taxon>Ascomycota</taxon>
        <taxon>Saccharomycotina</taxon>
        <taxon>Pichiomycetes</taxon>
        <taxon>Debaryomycetaceae</taxon>
        <taxon>Suhomyces</taxon>
    </lineage>
</organism>
<dbReference type="InterPro" id="IPR036322">
    <property type="entry name" value="WD40_repeat_dom_sf"/>
</dbReference>
<dbReference type="PANTHER" id="PTHR14107:SF16">
    <property type="entry name" value="AT02583P"/>
    <property type="match status" value="1"/>
</dbReference>
<keyword evidence="1" id="KW-0853">WD repeat</keyword>
<gene>
    <name evidence="4" type="ORF">CANTADRAFT_55671</name>
</gene>
<keyword evidence="2" id="KW-0677">Repeat</keyword>
<feature type="compositionally biased region" description="Polar residues" evidence="3">
    <location>
        <begin position="618"/>
        <end position="640"/>
    </location>
</feature>
<dbReference type="EMBL" id="KV453915">
    <property type="protein sequence ID" value="ODV77194.1"/>
    <property type="molecule type" value="Genomic_DNA"/>
</dbReference>
<accession>A0A1E4SCF3</accession>
<dbReference type="GO" id="GO:0045013">
    <property type="term" value="P:carbon catabolite repression of transcription"/>
    <property type="evidence" value="ECO:0007669"/>
    <property type="project" value="TreeGrafter"/>
</dbReference>